<dbReference type="Proteomes" id="UP000269438">
    <property type="component" value="Unassembled WGS sequence"/>
</dbReference>
<proteinExistence type="predicted"/>
<dbReference type="PANTHER" id="PTHR43252:SF6">
    <property type="entry name" value="NEGATIVE TRANSCRIPTION REGULATOR PADR"/>
    <property type="match status" value="1"/>
</dbReference>
<dbReference type="OrthoDB" id="3186544at2"/>
<dbReference type="Gene3D" id="1.10.10.10">
    <property type="entry name" value="Winged helix-like DNA-binding domain superfamily/Winged helix DNA-binding domain"/>
    <property type="match status" value="1"/>
</dbReference>
<gene>
    <name evidence="2" type="ORF">D9V34_16200</name>
</gene>
<evidence type="ECO:0000313" key="2">
    <source>
        <dbReference type="EMBL" id="RLP79331.1"/>
    </source>
</evidence>
<dbReference type="InterPro" id="IPR036388">
    <property type="entry name" value="WH-like_DNA-bd_sf"/>
</dbReference>
<dbReference type="Pfam" id="PF03551">
    <property type="entry name" value="PadR"/>
    <property type="match status" value="1"/>
</dbReference>
<reference evidence="2 3" key="1">
    <citation type="submission" date="2018-10" db="EMBL/GenBank/DDBJ databases">
        <authorList>
            <person name="Li J."/>
        </authorList>
    </citation>
    <scope>NUCLEOTIDE SEQUENCE [LARGE SCALE GENOMIC DNA]</scope>
    <source>
        <strain evidence="2 3">JCM 11654</strain>
    </source>
</reference>
<comment type="caution">
    <text evidence="2">The sequence shown here is derived from an EMBL/GenBank/DDBJ whole genome shotgun (WGS) entry which is preliminary data.</text>
</comment>
<dbReference type="EMBL" id="RCUY01000015">
    <property type="protein sequence ID" value="RLP79331.1"/>
    <property type="molecule type" value="Genomic_DNA"/>
</dbReference>
<accession>A0A3L7AIC6</accession>
<protein>
    <submittedName>
        <fullName evidence="2">PadR family transcriptional regulator</fullName>
    </submittedName>
</protein>
<evidence type="ECO:0000259" key="1">
    <source>
        <dbReference type="Pfam" id="PF03551"/>
    </source>
</evidence>
<sequence>MDNAQTLLGLLEAAPSHGYDLKGEYDRFFGGSKPMAFGQVYSTLARLIRDGLILELAAEGHSGGPERKSYAVTDAGRIRVREWMFTPDIPEAALQSNLFAKTVIALLLDEDAGTLLDAQRACHQARMRELTAAKRGADLASVLTIDHALFHIEADLRWIELTGARLTELRAGVRGA</sequence>
<keyword evidence="3" id="KW-1185">Reference proteome</keyword>
<dbReference type="InterPro" id="IPR005149">
    <property type="entry name" value="Tscrpt_reg_PadR_N"/>
</dbReference>
<organism evidence="2 3">
    <name type="scientific">Mycetocola lacteus</name>
    <dbReference type="NCBI Taxonomy" id="76637"/>
    <lineage>
        <taxon>Bacteria</taxon>
        <taxon>Bacillati</taxon>
        <taxon>Actinomycetota</taxon>
        <taxon>Actinomycetes</taxon>
        <taxon>Micrococcales</taxon>
        <taxon>Microbacteriaceae</taxon>
        <taxon>Mycetocola</taxon>
    </lineage>
</organism>
<feature type="domain" description="Transcription regulator PadR N-terminal" evidence="1">
    <location>
        <begin position="7"/>
        <end position="81"/>
    </location>
</feature>
<dbReference type="AlphaFoldDB" id="A0A3L7AIC6"/>
<dbReference type="SUPFAM" id="SSF46785">
    <property type="entry name" value="Winged helix' DNA-binding domain"/>
    <property type="match status" value="1"/>
</dbReference>
<name>A0A3L7AIC6_9MICO</name>
<dbReference type="InterPro" id="IPR036390">
    <property type="entry name" value="WH_DNA-bd_sf"/>
</dbReference>
<dbReference type="PANTHER" id="PTHR43252">
    <property type="entry name" value="TRANSCRIPTIONAL REGULATOR YQJI"/>
    <property type="match status" value="1"/>
</dbReference>
<evidence type="ECO:0000313" key="3">
    <source>
        <dbReference type="Proteomes" id="UP000269438"/>
    </source>
</evidence>
<dbReference type="RefSeq" id="WP_121689597.1">
    <property type="nucleotide sequence ID" value="NZ_RCUY01000015.1"/>
</dbReference>